<dbReference type="Proteomes" id="UP001176941">
    <property type="component" value="Chromosome 3"/>
</dbReference>
<dbReference type="EMBL" id="OX459939">
    <property type="protein sequence ID" value="CAI9170766.1"/>
    <property type="molecule type" value="Genomic_DNA"/>
</dbReference>
<sequence length="149" mass="15734">MGSGRSMSGHLRAPPPPPATSWNQRISENLLLDSVPPRPPQGPGVTTTPRRPSVVLCNIQPQVGTGKRRRTNGCVAPIHPPAGPSPPGVPVQLVPVVRAGAQLGSWFRPLGQDSAWRSHPSTSVAEGTRESFLFLLSSSMVPGWLEAGT</sequence>
<proteinExistence type="predicted"/>
<protein>
    <submittedName>
        <fullName evidence="2">Uncharacterized protein</fullName>
    </submittedName>
</protein>
<keyword evidence="3" id="KW-1185">Reference proteome</keyword>
<name>A0ABN8ZCN9_RANTA</name>
<evidence type="ECO:0000313" key="3">
    <source>
        <dbReference type="Proteomes" id="UP001176941"/>
    </source>
</evidence>
<feature type="region of interest" description="Disordered" evidence="1">
    <location>
        <begin position="1"/>
        <end position="87"/>
    </location>
</feature>
<evidence type="ECO:0000313" key="2">
    <source>
        <dbReference type="EMBL" id="CAI9170766.1"/>
    </source>
</evidence>
<reference evidence="2" key="1">
    <citation type="submission" date="2023-04" db="EMBL/GenBank/DDBJ databases">
        <authorList>
            <consortium name="ELIXIR-Norway"/>
        </authorList>
    </citation>
    <scope>NUCLEOTIDE SEQUENCE [LARGE SCALE GENOMIC DNA]</scope>
</reference>
<gene>
    <name evidence="2" type="ORF">MRATA1EN1_LOCUS19728</name>
</gene>
<feature type="compositionally biased region" description="Pro residues" evidence="1">
    <location>
        <begin position="78"/>
        <end position="87"/>
    </location>
</feature>
<accession>A0ABN8ZCN9</accession>
<evidence type="ECO:0000256" key="1">
    <source>
        <dbReference type="SAM" id="MobiDB-lite"/>
    </source>
</evidence>
<organism evidence="2 3">
    <name type="scientific">Rangifer tarandus platyrhynchus</name>
    <name type="common">Svalbard reindeer</name>
    <dbReference type="NCBI Taxonomy" id="3082113"/>
    <lineage>
        <taxon>Eukaryota</taxon>
        <taxon>Metazoa</taxon>
        <taxon>Chordata</taxon>
        <taxon>Craniata</taxon>
        <taxon>Vertebrata</taxon>
        <taxon>Euteleostomi</taxon>
        <taxon>Mammalia</taxon>
        <taxon>Eutheria</taxon>
        <taxon>Laurasiatheria</taxon>
        <taxon>Artiodactyla</taxon>
        <taxon>Ruminantia</taxon>
        <taxon>Pecora</taxon>
        <taxon>Cervidae</taxon>
        <taxon>Odocoileinae</taxon>
        <taxon>Rangifer</taxon>
    </lineage>
</organism>